<accession>A0ABU1UMJ9</accession>
<comment type="caution">
    <text evidence="2">The sequence shown here is derived from an EMBL/GenBank/DDBJ whole genome shotgun (WGS) entry which is preliminary data.</text>
</comment>
<keyword evidence="3" id="KW-1185">Reference proteome</keyword>
<reference evidence="2 3" key="1">
    <citation type="submission" date="2023-07" db="EMBL/GenBank/DDBJ databases">
        <title>Sorghum-associated microbial communities from plants grown in Nebraska, USA.</title>
        <authorList>
            <person name="Schachtman D."/>
        </authorList>
    </citation>
    <scope>NUCLEOTIDE SEQUENCE [LARGE SCALE GENOMIC DNA]</scope>
    <source>
        <strain evidence="2 3">BE248</strain>
    </source>
</reference>
<feature type="transmembrane region" description="Helical" evidence="1">
    <location>
        <begin position="74"/>
        <end position="94"/>
    </location>
</feature>
<feature type="transmembrane region" description="Helical" evidence="1">
    <location>
        <begin position="100"/>
        <end position="119"/>
    </location>
</feature>
<evidence type="ECO:0000313" key="2">
    <source>
        <dbReference type="EMBL" id="MDR7086392.1"/>
    </source>
</evidence>
<sequence length="135" mass="14228">MTPPEPLKKSARTLLGIAAVVVAVEALAYVVLAVLDVADVSRDRLGLGVGAGLLLGVYGLGQLFAAWRVSQGESWARSPLIVTHLIQLLLAWNLRDGDTTWLAIVMGVSAVVVLGCLLAPPVNRALGRDIPVVRD</sequence>
<organism evidence="2 3">
    <name type="scientific">Aeromicrobium panaciterrae</name>
    <dbReference type="NCBI Taxonomy" id="363861"/>
    <lineage>
        <taxon>Bacteria</taxon>
        <taxon>Bacillati</taxon>
        <taxon>Actinomycetota</taxon>
        <taxon>Actinomycetes</taxon>
        <taxon>Propionibacteriales</taxon>
        <taxon>Nocardioidaceae</taxon>
        <taxon>Aeromicrobium</taxon>
    </lineage>
</organism>
<feature type="transmembrane region" description="Helical" evidence="1">
    <location>
        <begin position="47"/>
        <end position="67"/>
    </location>
</feature>
<name>A0ABU1UMJ9_9ACTN</name>
<dbReference type="Proteomes" id="UP001257739">
    <property type="component" value="Unassembled WGS sequence"/>
</dbReference>
<protein>
    <recommendedName>
        <fullName evidence="4">Integral membrane protein</fullName>
    </recommendedName>
</protein>
<keyword evidence="1" id="KW-0472">Membrane</keyword>
<keyword evidence="1" id="KW-0812">Transmembrane</keyword>
<gene>
    <name evidence="2" type="ORF">J2X11_001231</name>
</gene>
<dbReference type="RefSeq" id="WP_309968131.1">
    <property type="nucleotide sequence ID" value="NZ_JAVDWH010000001.1"/>
</dbReference>
<evidence type="ECO:0000256" key="1">
    <source>
        <dbReference type="SAM" id="Phobius"/>
    </source>
</evidence>
<evidence type="ECO:0008006" key="4">
    <source>
        <dbReference type="Google" id="ProtNLM"/>
    </source>
</evidence>
<proteinExistence type="predicted"/>
<keyword evidence="1" id="KW-1133">Transmembrane helix</keyword>
<dbReference type="EMBL" id="JAVDWH010000001">
    <property type="protein sequence ID" value="MDR7086392.1"/>
    <property type="molecule type" value="Genomic_DNA"/>
</dbReference>
<feature type="transmembrane region" description="Helical" evidence="1">
    <location>
        <begin position="12"/>
        <end position="35"/>
    </location>
</feature>
<evidence type="ECO:0000313" key="3">
    <source>
        <dbReference type="Proteomes" id="UP001257739"/>
    </source>
</evidence>